<dbReference type="Proteomes" id="UP001390339">
    <property type="component" value="Unassembled WGS sequence"/>
</dbReference>
<dbReference type="PANTHER" id="PTHR23079">
    <property type="entry name" value="RNA-DEPENDENT RNA POLYMERASE"/>
    <property type="match status" value="1"/>
</dbReference>
<comment type="catalytic activity">
    <reaction evidence="1">
        <text>RNA(n) + a ribonucleoside 5'-triphosphate = RNA(n+1) + diphosphate</text>
        <dbReference type="Rhea" id="RHEA:21248"/>
        <dbReference type="Rhea" id="RHEA-COMP:14527"/>
        <dbReference type="Rhea" id="RHEA-COMP:17342"/>
        <dbReference type="ChEBI" id="CHEBI:33019"/>
        <dbReference type="ChEBI" id="CHEBI:61557"/>
        <dbReference type="ChEBI" id="CHEBI:140395"/>
        <dbReference type="EC" id="2.7.7.48"/>
    </reaction>
</comment>
<sequence length="1286" mass="146039">MDVFVSNLPQDISDKAFRTQLAPKLSALGIGDWSCNKQRKKKNGTITFLRAHDGEAFLGAHGALDMHGQTGKNGKIKQQARLYLWGDRIFCHRGRQEPEPFHLKALQKAANDRLKKAELDRQKKPDHDDQPKSMNVAFALPDLPNIGLSCGYYTYNEDTSELVYASQVDWHTPHGIAKFSKYQLTVTYAGSQGASIRVEIPYRIIESLVTSSTPEALTLTLWEVPRIFADRGDPNSFLAAVARLSVQKGPQGPTKDRLISIPQGSADHGQIIGQCLVYRLYVPAEGFHEKIEILKRSDLFSIGHQNIVPTLPMHAKQDVAVGIKKFNALISECSKFMPFDVLYQLQALVQNAYLLPWTVEVLLRRLAEHCHGENNASQTKKFPFSAQAIRRLFPKIPFPGIGVEASMFEPNSLWDYLCELEKLVREDIAAEFVSERARDNLTWVYRAQVSSTGLTFHGPELEAKNRILRRFPDHVEYFLRVQFSDEDGQNIRFNPKASNDEIYKRFKEVFKQGVAIGGRHYSFLGFSHSSLRSHSAWFMASFVFEHTLQTYFTVISHLGKFNHIYSPARCAARIGQAFSETPFALDLTANGVTDHMISDITRIDSKGNEHVFTDGVGQISQEVMNMLQETMPQRKSFPTCFQLRWGGAKGMVALDTRLTGRKMLIRPSMVKFETDDKDNLEICDSANKPIPLILNRQMIKIMEDMKVPNEFFFKQQNRELNRLSLITAHTSNTVEFLRRQKIGEQVRFWQLIRWLDRNEIDYKRDRFLSSIVEAVVLRELRLLKHKSRIPIQEGVTLFGICDETAFLEEDQVFITFNKSESVRVDFMDLDQRQMLVTRSPAMHPGDIQVVTNVIPPNDHPLRSLQNCIIFSQKGRRDLPSQLSGGDLDGDIFSVIWDEGAVNEDILTFEPAEYPRVAPYNIGREVEREDMTEFFVQFMATDQLGLLANKHMVLADQKDAGTVADECKALAEMASTAVDYSKTGIPVDMTKLRSIRSNRFRPDFMAPSVPMNIKSRTEILFEEETTDPTGDDDDKEDDSPRFNFYESDKILGLLYRAVDEKRIWHETVRVNSKRVGGPAVWDALISLVEAKCLAKVAEVNWKQYESEALKIRETYEDMMYNITMDYSEHASIPITELEVFTGNIFNKSGVQTKRQRDRSTKLKEAFDRMSKTTVALIRKNKQCHDDEVEEAEGGEDNTGSTMGLNNDPLAALELSLACLHVGRRKQHNLGSGRWGQKGDSGFQSFKVVAASCVTRELDLAVRHAEMMAGATEFNGYSGGIVVRLPYN</sequence>
<comment type="similarity">
    <text evidence="1">Belongs to the RdRP family.</text>
</comment>
<gene>
    <name evidence="5" type="ORF">PGQ11_008107</name>
</gene>
<keyword evidence="1" id="KW-0808">Transferase</keyword>
<reference evidence="5 6" key="1">
    <citation type="journal article" date="2024" name="IMA Fungus">
        <title>Apiospora arundinis, a panoply of carbohydrate-active enzymes and secondary metabolites.</title>
        <authorList>
            <person name="Sorensen T."/>
            <person name="Petersen C."/>
            <person name="Muurmann A.T."/>
            <person name="Christiansen J.V."/>
            <person name="Brundto M.L."/>
            <person name="Overgaard C.K."/>
            <person name="Boysen A.T."/>
            <person name="Wollenberg R.D."/>
            <person name="Larsen T.O."/>
            <person name="Sorensen J.L."/>
            <person name="Nielsen K.L."/>
            <person name="Sondergaard T.E."/>
        </authorList>
    </citation>
    <scope>NUCLEOTIDE SEQUENCE [LARGE SCALE GENOMIC DNA]</scope>
    <source>
        <strain evidence="5 6">AAU 773</strain>
    </source>
</reference>
<keyword evidence="1" id="KW-0694">RNA-binding</keyword>
<proteinExistence type="inferred from homology"/>
<organism evidence="5 6">
    <name type="scientific">Apiospora arundinis</name>
    <dbReference type="NCBI Taxonomy" id="335852"/>
    <lineage>
        <taxon>Eukaryota</taxon>
        <taxon>Fungi</taxon>
        <taxon>Dikarya</taxon>
        <taxon>Ascomycota</taxon>
        <taxon>Pezizomycotina</taxon>
        <taxon>Sordariomycetes</taxon>
        <taxon>Xylariomycetidae</taxon>
        <taxon>Amphisphaeriales</taxon>
        <taxon>Apiosporaceae</taxon>
        <taxon>Apiospora</taxon>
    </lineage>
</organism>
<keyword evidence="1" id="KW-0548">Nucleotidyltransferase</keyword>
<evidence type="ECO:0000259" key="4">
    <source>
        <dbReference type="Pfam" id="PF25358"/>
    </source>
</evidence>
<feature type="region of interest" description="Disordered" evidence="2">
    <location>
        <begin position="114"/>
        <end position="134"/>
    </location>
</feature>
<keyword evidence="1" id="KW-0696">RNA-directed RNA polymerase</keyword>
<dbReference type="PANTHER" id="PTHR23079:SF17">
    <property type="entry name" value="RNA-DEPENDENT RNA POLYMERASE"/>
    <property type="match status" value="1"/>
</dbReference>
<keyword evidence="6" id="KW-1185">Reference proteome</keyword>
<dbReference type="InterPro" id="IPR057596">
    <property type="entry name" value="RDRP_core"/>
</dbReference>
<dbReference type="Pfam" id="PF25358">
    <property type="entry name" value="PH_fung_RdRP"/>
    <property type="match status" value="1"/>
</dbReference>
<feature type="domain" description="RDRP core" evidence="3">
    <location>
        <begin position="451"/>
        <end position="1057"/>
    </location>
</feature>
<evidence type="ECO:0000256" key="1">
    <source>
        <dbReference type="RuleBase" id="RU363098"/>
    </source>
</evidence>
<protein>
    <recommendedName>
        <fullName evidence="1">RNA-dependent RNA polymerase</fullName>
        <ecNumber evidence="1">2.7.7.48</ecNumber>
    </recommendedName>
</protein>
<evidence type="ECO:0000256" key="2">
    <source>
        <dbReference type="SAM" id="MobiDB-lite"/>
    </source>
</evidence>
<feature type="domain" description="RdRP-like PH" evidence="4">
    <location>
        <begin position="147"/>
        <end position="297"/>
    </location>
</feature>
<dbReference type="InterPro" id="IPR007855">
    <property type="entry name" value="RDRP"/>
</dbReference>
<evidence type="ECO:0000313" key="6">
    <source>
        <dbReference type="Proteomes" id="UP001390339"/>
    </source>
</evidence>
<accession>A0ABR2IE14</accession>
<evidence type="ECO:0000313" key="5">
    <source>
        <dbReference type="EMBL" id="KAK8861872.1"/>
    </source>
</evidence>
<dbReference type="Pfam" id="PF05183">
    <property type="entry name" value="RdRP"/>
    <property type="match status" value="1"/>
</dbReference>
<dbReference type="EMBL" id="JAPCWZ010000005">
    <property type="protein sequence ID" value="KAK8861872.1"/>
    <property type="molecule type" value="Genomic_DNA"/>
</dbReference>
<evidence type="ECO:0000259" key="3">
    <source>
        <dbReference type="Pfam" id="PF05183"/>
    </source>
</evidence>
<feature type="compositionally biased region" description="Basic and acidic residues" evidence="2">
    <location>
        <begin position="114"/>
        <end position="131"/>
    </location>
</feature>
<dbReference type="EC" id="2.7.7.48" evidence="1"/>
<dbReference type="InterPro" id="IPR057503">
    <property type="entry name" value="PH_RdRP"/>
</dbReference>
<name>A0ABR2IE14_9PEZI</name>
<comment type="caution">
    <text evidence="5">The sequence shown here is derived from an EMBL/GenBank/DDBJ whole genome shotgun (WGS) entry which is preliminary data.</text>
</comment>